<keyword evidence="1" id="KW-0812">Transmembrane</keyword>
<dbReference type="AlphaFoldDB" id="A0A1G8VLB5"/>
<gene>
    <name evidence="2" type="ORF">SAMN04490247_2779</name>
</gene>
<dbReference type="EMBL" id="FNEV01000009">
    <property type="protein sequence ID" value="SDJ66744.1"/>
    <property type="molecule type" value="Genomic_DNA"/>
</dbReference>
<dbReference type="STRING" id="86666.SAMN04490247_2779"/>
<evidence type="ECO:0000313" key="2">
    <source>
        <dbReference type="EMBL" id="SDJ66744.1"/>
    </source>
</evidence>
<dbReference type="Proteomes" id="UP000199225">
    <property type="component" value="Unassembled WGS sequence"/>
</dbReference>
<accession>A0A1G8VLB5</accession>
<protein>
    <submittedName>
        <fullName evidence="2">Uncharacterized protein</fullName>
    </submittedName>
</protein>
<name>A0A1G8VLB5_9BACI</name>
<organism evidence="2 3">
    <name type="scientific">Salimicrobium halophilum</name>
    <dbReference type="NCBI Taxonomy" id="86666"/>
    <lineage>
        <taxon>Bacteria</taxon>
        <taxon>Bacillati</taxon>
        <taxon>Bacillota</taxon>
        <taxon>Bacilli</taxon>
        <taxon>Bacillales</taxon>
        <taxon>Bacillaceae</taxon>
        <taxon>Salimicrobium</taxon>
    </lineage>
</organism>
<evidence type="ECO:0000256" key="1">
    <source>
        <dbReference type="SAM" id="Phobius"/>
    </source>
</evidence>
<keyword evidence="1" id="KW-1133">Transmembrane helix</keyword>
<evidence type="ECO:0000313" key="3">
    <source>
        <dbReference type="Proteomes" id="UP000199225"/>
    </source>
</evidence>
<keyword evidence="3" id="KW-1185">Reference proteome</keyword>
<reference evidence="3" key="1">
    <citation type="submission" date="2016-10" db="EMBL/GenBank/DDBJ databases">
        <authorList>
            <person name="Varghese N."/>
            <person name="Submissions S."/>
        </authorList>
    </citation>
    <scope>NUCLEOTIDE SEQUENCE [LARGE SCALE GENOMIC DNA]</scope>
    <source>
        <strain evidence="3">DSM 4771</strain>
    </source>
</reference>
<proteinExistence type="predicted"/>
<sequence>MKSGTTPFRNFSHKQLGQRKALFLSLIRVAYGSSFWVVQLDMKSGEGPLRNLSHKENGQIKSALSFF</sequence>
<keyword evidence="1" id="KW-0472">Membrane</keyword>
<feature type="transmembrane region" description="Helical" evidence="1">
    <location>
        <begin position="21"/>
        <end position="38"/>
    </location>
</feature>